<feature type="region of interest" description="Disordered" evidence="1">
    <location>
        <begin position="1"/>
        <end position="80"/>
    </location>
</feature>
<organism evidence="2 3">
    <name type="scientific">Panthera pardus</name>
    <name type="common">Leopard</name>
    <name type="synonym">Felis pardus</name>
    <dbReference type="NCBI Taxonomy" id="9691"/>
    <lineage>
        <taxon>Eukaryota</taxon>
        <taxon>Metazoa</taxon>
        <taxon>Chordata</taxon>
        <taxon>Craniata</taxon>
        <taxon>Vertebrata</taxon>
        <taxon>Euteleostomi</taxon>
        <taxon>Mammalia</taxon>
        <taxon>Eutheria</taxon>
        <taxon>Laurasiatheria</taxon>
        <taxon>Carnivora</taxon>
        <taxon>Feliformia</taxon>
        <taxon>Felidae</taxon>
        <taxon>Pantherinae</taxon>
        <taxon>Panthera</taxon>
    </lineage>
</organism>
<proteinExistence type="predicted"/>
<feature type="region of interest" description="Disordered" evidence="1">
    <location>
        <begin position="246"/>
        <end position="296"/>
    </location>
</feature>
<evidence type="ECO:0000313" key="3">
    <source>
        <dbReference type="RefSeq" id="XP_053756590.1"/>
    </source>
</evidence>
<feature type="region of interest" description="Disordered" evidence="1">
    <location>
        <begin position="92"/>
        <end position="114"/>
    </location>
</feature>
<keyword evidence="2" id="KW-1185">Reference proteome</keyword>
<dbReference type="RefSeq" id="XP_053756590.1">
    <property type="nucleotide sequence ID" value="XM_053900615.1"/>
</dbReference>
<accession>A0A9W2VD88</accession>
<protein>
    <submittedName>
        <fullName evidence="3">Uncharacterized protein LOC128776242</fullName>
    </submittedName>
</protein>
<reference evidence="3" key="1">
    <citation type="submission" date="2025-08" db="UniProtKB">
        <authorList>
            <consortium name="RefSeq"/>
        </authorList>
    </citation>
    <scope>IDENTIFICATION</scope>
    <source>
        <tissue evidence="3">Whole blood</tissue>
    </source>
</reference>
<sequence length="296" mass="31481">MALPARIPGALNSGRKPRPEAKEAVPGAGVSGLSSARFRRTATLGGSREVGHRAQVPDQQESAYSCTHPPPPPAPWRRRRTSFRPLPAGAAGVIQQGRGGNPCRGSHAGGSQLPESARSLRPVLAHKCEIGQHLTPSSPWCFCLYPLPRFSVQSRPLARQRRVQCLRDAHSAVDFRTKNLPPGVATPLNCRFPPPSRSPRKVGSQDSQADETGQTSVKGKGAHPCHPVRVPPSLELFLPLLSPASCGSPAHPAASLSPDRRKARGSREPAGWRLQAATTLGYGKPRCSGPSSPLAK</sequence>
<evidence type="ECO:0000313" key="2">
    <source>
        <dbReference type="Proteomes" id="UP001165780"/>
    </source>
</evidence>
<name>A0A9W2VD88_PANPR</name>
<evidence type="ECO:0000256" key="1">
    <source>
        <dbReference type="SAM" id="MobiDB-lite"/>
    </source>
</evidence>
<feature type="region of interest" description="Disordered" evidence="1">
    <location>
        <begin position="177"/>
        <end position="225"/>
    </location>
</feature>
<dbReference type="GeneID" id="128776242"/>
<gene>
    <name evidence="3" type="primary">LOC128776242</name>
</gene>
<dbReference type="AlphaFoldDB" id="A0A9W2VD88"/>
<dbReference type="Proteomes" id="UP001165780">
    <property type="component" value="Unplaced"/>
</dbReference>
<feature type="compositionally biased region" description="Polar residues" evidence="1">
    <location>
        <begin position="204"/>
        <end position="217"/>
    </location>
</feature>